<proteinExistence type="predicted"/>
<evidence type="ECO:0000313" key="1">
    <source>
        <dbReference type="EMBL" id="VGO17463.1"/>
    </source>
</evidence>
<dbReference type="EMBL" id="CAAHFG010000004">
    <property type="protein sequence ID" value="VGO17463.1"/>
    <property type="molecule type" value="Genomic_DNA"/>
</dbReference>
<dbReference type="AlphaFoldDB" id="A0A6C2UC60"/>
<dbReference type="InterPro" id="IPR017853">
    <property type="entry name" value="GH"/>
</dbReference>
<keyword evidence="2" id="KW-1185">Reference proteome</keyword>
<sequence length="985" mass="107747">MSNEGMNRMKKKSVLPILILVAAPVFSAQVLDIAFSSAEGFVDDAPIDGIQGFNAQNPWVAGDVAGIGHATLPGGWSRARNYAGFTLEVGAAVVIETTFRLSTTNGWPNTDVYYVGFAEETVHSGLATPSIGSKIHSNGDGSFWVGSSDAGQQVAVPAAYSNDWIKFTQTITRSAVSNEFIGTVAATNLTAGIDLGTTSASWAQSTADGSWGGAMNPSFRGIHSGSVRMEIDHWTVSTLDAPTLPQTVVVNVDATRTRSIGGINSLDRETWFGVYHEAGYGTRELDGKTIDEWILEEGRMLPSRGTVSYDSYWEPGGYVDYTEDPNRPGYINPIELTNNIGPVSRYVTAKALDPNHKTIFSGSGHGRYPDFMCWDPADTHGINTVSNHAAHGEAVVTAHWRIQDAGGLMPHWYEVMNESSIQNNFGWFWDSDAWDKLAEFHVGVADAMHASSFSNTVKVSGPTDAYPFRDGSSGDFSSWENGNKKFIYLTEDKMDAYGIHTYEQMNGGTAYDDYLERFEIWHLGRLPSFLDLWENEQVNTWGDTKPFVFSEYGLLNNIAGDTNAFYQIRSCNGILLSLLDRPDVVDKMSAFLMSWAPYSWDQKRVFFASDDNGTNIYKTSYFEYLRFWRDLDGDYLFSNADSPHLVQHAFLDGGTNLFVVLQNNYKDAYAIDLRAALPAGASMVSAQMQRLYHANNDVARDPFTPVADLGNVLLGADETAMFKLELSGMPLLPVWDESNHYGDRTLVPMQAGVGEAYAIDLPPGTTHSAGWLNLGLYAFEGFSNGLQQVSVNGTALGNLPDLSYTAGAPRHWAKVSLRIPEGVLQEGSNSVTVVPADGEPLMKITSVRLTSEQASDAVFNADRDLDGMSDAWEIEYGFDPSDFADGALDSDGDGFDNSAEYVCGTDPHDDQDFISTIGLPETGAGFKVSFDSKSNRLYAVEATEDLQSVWIDFTNGIPGTGGPIEIIDADGTTNRFYRIKVQLDH</sequence>
<gene>
    <name evidence="1" type="ORF">PDESU_06059</name>
</gene>
<dbReference type="Proteomes" id="UP000366872">
    <property type="component" value="Unassembled WGS sequence"/>
</dbReference>
<dbReference type="SUPFAM" id="SSF51445">
    <property type="entry name" value="(Trans)glycosidases"/>
    <property type="match status" value="1"/>
</dbReference>
<dbReference type="Gene3D" id="3.20.20.80">
    <property type="entry name" value="Glycosidases"/>
    <property type="match status" value="1"/>
</dbReference>
<evidence type="ECO:0000313" key="2">
    <source>
        <dbReference type="Proteomes" id="UP000366872"/>
    </source>
</evidence>
<organism evidence="1 2">
    <name type="scientific">Pontiella desulfatans</name>
    <dbReference type="NCBI Taxonomy" id="2750659"/>
    <lineage>
        <taxon>Bacteria</taxon>
        <taxon>Pseudomonadati</taxon>
        <taxon>Kiritimatiellota</taxon>
        <taxon>Kiritimatiellia</taxon>
        <taxon>Kiritimatiellales</taxon>
        <taxon>Pontiellaceae</taxon>
        <taxon>Pontiella</taxon>
    </lineage>
</organism>
<reference evidence="1 2" key="1">
    <citation type="submission" date="2019-04" db="EMBL/GenBank/DDBJ databases">
        <authorList>
            <person name="Van Vliet M D."/>
        </authorList>
    </citation>
    <scope>NUCLEOTIDE SEQUENCE [LARGE SCALE GENOMIC DNA]</scope>
    <source>
        <strain evidence="1 2">F1</strain>
    </source>
</reference>
<name>A0A6C2UC60_PONDE</name>
<protein>
    <submittedName>
        <fullName evidence="1">Beta-porphyranase A</fullName>
    </submittedName>
</protein>
<accession>A0A6C2UC60</accession>